<dbReference type="InterPro" id="IPR022157">
    <property type="entry name" value="Dynactin"/>
</dbReference>
<dbReference type="GO" id="GO:0005874">
    <property type="term" value="C:microtubule"/>
    <property type="evidence" value="ECO:0007669"/>
    <property type="project" value="UniProtKB-KW"/>
</dbReference>
<proteinExistence type="inferred from homology"/>
<keyword evidence="7" id="KW-0206">Cytoskeleton</keyword>
<evidence type="ECO:0000256" key="2">
    <source>
        <dbReference type="ARBA" id="ARBA00011010"/>
    </source>
</evidence>
<dbReference type="Pfam" id="PF01302">
    <property type="entry name" value="CAP_GLY"/>
    <property type="match status" value="1"/>
</dbReference>
<protein>
    <recommendedName>
        <fullName evidence="10">CAP-Gly domain-containing protein</fullName>
    </recommendedName>
</protein>
<name>A0A423XKH6_9PEZI</name>
<evidence type="ECO:0000256" key="1">
    <source>
        <dbReference type="ARBA" id="ARBA00004245"/>
    </source>
</evidence>
<feature type="compositionally biased region" description="Polar residues" evidence="9">
    <location>
        <begin position="301"/>
        <end position="311"/>
    </location>
</feature>
<dbReference type="InterPro" id="IPR036859">
    <property type="entry name" value="CAP-Gly_dom_sf"/>
</dbReference>
<evidence type="ECO:0000259" key="10">
    <source>
        <dbReference type="PROSITE" id="PS50245"/>
    </source>
</evidence>
<comment type="subcellular location">
    <subcellularLocation>
        <location evidence="1">Cytoplasm</location>
        <location evidence="1">Cytoskeleton</location>
    </subcellularLocation>
</comment>
<keyword evidence="12" id="KW-1185">Reference proteome</keyword>
<evidence type="ECO:0000256" key="3">
    <source>
        <dbReference type="ARBA" id="ARBA00022490"/>
    </source>
</evidence>
<dbReference type="STRING" id="1230097.A0A423XKH6"/>
<feature type="compositionally biased region" description="Polar residues" evidence="9">
    <location>
        <begin position="139"/>
        <end position="174"/>
    </location>
</feature>
<keyword evidence="4" id="KW-0493">Microtubule</keyword>
<dbReference type="PANTHER" id="PTHR18916">
    <property type="entry name" value="DYNACTIN 1-RELATED MICROTUBULE-BINDING"/>
    <property type="match status" value="1"/>
</dbReference>
<evidence type="ECO:0000256" key="8">
    <source>
        <dbReference type="SAM" id="Coils"/>
    </source>
</evidence>
<comment type="caution">
    <text evidence="11">The sequence shown here is derived from an EMBL/GenBank/DDBJ whole genome shotgun (WGS) entry which is preliminary data.</text>
</comment>
<reference evidence="11 12" key="1">
    <citation type="submission" date="2015-09" db="EMBL/GenBank/DDBJ databases">
        <title>Host preference determinants of Valsa canker pathogens revealed by comparative genomics.</title>
        <authorList>
            <person name="Yin Z."/>
            <person name="Huang L."/>
        </authorList>
    </citation>
    <scope>NUCLEOTIDE SEQUENCE [LARGE SCALE GENOMIC DNA]</scope>
    <source>
        <strain evidence="11 12">SXYLt</strain>
    </source>
</reference>
<sequence>MSELRDGQVIRLADGRNAIVRFVGETTFAPGIWVGVELDDGNGKNDGSVQGERYFDCGMGNGMFVRPTAVTVVEQPPPARPKLKASTSTSTRKSSSARPNSMFPTGTGRSGSGSIDIGVGRRRSLNAPSPSPGPRPSRTLSNARSPTKSPTKQLGVASSSTGPSRTNTPSNARGTATPGRGTRAASTARTSMGPPAVPAARVGRQASVSSTASSRPAAARHSSGKFSVSTSRTRPDPPSKRGSSGSQSGTERLAEVDRSVASQRASSDDEDPLPLQPKSTGALDKVSPGPADPDPARRVSRPTTQALQASNREIEDLKAKLRVMERKRLEDRDTIKLLDKVQAERDKFEGIIQKLQAKYGPQQQENMELRKMLKEAEERLNAVEAMQAEHETTLELATLDREMAEETAEVMKAELETLKEKTEELELELDILREENSEYTKGMSPEEKASTNWLQMERNNERLREALIRLRDITQQQEAELRDQIKSLEEDVTELTTIKEQHEVSKGKLTQAEALVEDLRQQLDTALGAEDMIEDLTERNMSQAEQIEELKAIIDDLENLKEVNDELEINHVQNEKEMQEEIDFKDSVIAEQARRAAEQEAALEDMEYTLSRFRELVTNLQGDLQDMKASQAVSDTESEKLNSRSRAMEDLTMKLQISAEKAQAKTIDLEMRRLEAQEAEQHLEIVKMFLPDSYQSDRDSVLALLRFRRLAFKANLLHSFIQERVKGQGHPGHEDDVFLGCDAMDKLIWVTAMCDRFVNSISHCTLEQFSKYAGALYELEPVERALNQWIEGMKRDELKEKQCASELSRTIALMTHLGGVHIFDDLESFADDIYMKTVMVQSHLESAAATFSTLQNMVQRIIPPQSEDDELAQYFIRKADAVVTQTRSSKVIAGRTVKALEDLRMRSLALSPETKEVFERCEEASQELAGLARTIGLDLHQLLHEEGQAEPHTYLEVQERVRKSVLAAASSEESDLFATYLNKLRALTSEVNDLSQLAADFTQTQEFERSTAPWILRSQELRAVKTIPVDAEEELRHLKEEYGEARRAIAQREENLSTAMLKIETLESRMRDATAKANLITDLELQIDKARADAASLKEDIEKQDRELKTLEADRDKWKKIAGDSRAFSEAAAGTKAGKEMAVATAREMDTLKEEVASLQSAVRYLREDNRRARLTEQSGHGWLSEPLRKPAPVQEQRRALVVAEGRDVLGELVRMATSAAVFDLASMPEDKLAWKSARTTPQYHAARQAEDLEAWKGWRDSVERKGRVLAGQQLHVRRDGGGGGGRPSARKARNAAAAKLHIRLPDAQGKMIPGSGGGVGGGHVQIVGSREWEGLQGRLAVGGSRGWEPLQGRLAAVVRGEGWDLR</sequence>
<dbReference type="OrthoDB" id="2130750at2759"/>
<feature type="domain" description="CAP-Gly" evidence="10">
    <location>
        <begin position="24"/>
        <end position="66"/>
    </location>
</feature>
<dbReference type="SMART" id="SM01052">
    <property type="entry name" value="CAP_GLY"/>
    <property type="match status" value="1"/>
</dbReference>
<feature type="coiled-coil region" evidence="8">
    <location>
        <begin position="1035"/>
        <end position="1169"/>
    </location>
</feature>
<feature type="compositionally biased region" description="Low complexity" evidence="9">
    <location>
        <begin position="204"/>
        <end position="221"/>
    </location>
</feature>
<keyword evidence="5" id="KW-0243">Dynein</keyword>
<dbReference type="GO" id="GO:0030286">
    <property type="term" value="C:dynein complex"/>
    <property type="evidence" value="ECO:0007669"/>
    <property type="project" value="UniProtKB-KW"/>
</dbReference>
<accession>A0A423XKH6</accession>
<comment type="similarity">
    <text evidence="2">Belongs to the dynactin 150 kDa subunit family.</text>
</comment>
<keyword evidence="3" id="KW-0963">Cytoplasm</keyword>
<evidence type="ECO:0000256" key="4">
    <source>
        <dbReference type="ARBA" id="ARBA00022701"/>
    </source>
</evidence>
<dbReference type="PROSITE" id="PS50245">
    <property type="entry name" value="CAP_GLY_2"/>
    <property type="match status" value="1"/>
</dbReference>
<evidence type="ECO:0000313" key="11">
    <source>
        <dbReference type="EMBL" id="ROW16998.1"/>
    </source>
</evidence>
<dbReference type="Proteomes" id="UP000285146">
    <property type="component" value="Unassembled WGS sequence"/>
</dbReference>
<evidence type="ECO:0000256" key="7">
    <source>
        <dbReference type="ARBA" id="ARBA00023212"/>
    </source>
</evidence>
<evidence type="ECO:0000313" key="12">
    <source>
        <dbReference type="Proteomes" id="UP000285146"/>
    </source>
</evidence>
<dbReference type="Gene3D" id="2.30.30.190">
    <property type="entry name" value="CAP Gly-rich-like domain"/>
    <property type="match status" value="1"/>
</dbReference>
<evidence type="ECO:0000256" key="9">
    <source>
        <dbReference type="SAM" id="MobiDB-lite"/>
    </source>
</evidence>
<feature type="compositionally biased region" description="Low complexity" evidence="9">
    <location>
        <begin position="84"/>
        <end position="98"/>
    </location>
</feature>
<evidence type="ECO:0000256" key="6">
    <source>
        <dbReference type="ARBA" id="ARBA00023054"/>
    </source>
</evidence>
<feature type="compositionally biased region" description="Polar residues" evidence="9">
    <location>
        <begin position="241"/>
        <end position="250"/>
    </location>
</feature>
<dbReference type="SUPFAM" id="SSF74924">
    <property type="entry name" value="Cap-Gly domain"/>
    <property type="match status" value="1"/>
</dbReference>
<evidence type="ECO:0000256" key="5">
    <source>
        <dbReference type="ARBA" id="ARBA00023017"/>
    </source>
</evidence>
<dbReference type="Pfam" id="PF12455">
    <property type="entry name" value="Dynactin"/>
    <property type="match status" value="1"/>
</dbReference>
<keyword evidence="6 8" id="KW-0175">Coiled coil</keyword>
<dbReference type="InParanoid" id="A0A423XKH6"/>
<dbReference type="PROSITE" id="PS00845">
    <property type="entry name" value="CAP_GLY_1"/>
    <property type="match status" value="1"/>
</dbReference>
<feature type="region of interest" description="Disordered" evidence="9">
    <location>
        <begin position="73"/>
        <end position="312"/>
    </location>
</feature>
<organism evidence="11 12">
    <name type="scientific">Cytospora leucostoma</name>
    <dbReference type="NCBI Taxonomy" id="1230097"/>
    <lineage>
        <taxon>Eukaryota</taxon>
        <taxon>Fungi</taxon>
        <taxon>Dikarya</taxon>
        <taxon>Ascomycota</taxon>
        <taxon>Pezizomycotina</taxon>
        <taxon>Sordariomycetes</taxon>
        <taxon>Sordariomycetidae</taxon>
        <taxon>Diaporthales</taxon>
        <taxon>Cytosporaceae</taxon>
        <taxon>Cytospora</taxon>
    </lineage>
</organism>
<dbReference type="EMBL" id="LKEB01000003">
    <property type="protein sequence ID" value="ROW16998.1"/>
    <property type="molecule type" value="Genomic_DNA"/>
</dbReference>
<gene>
    <name evidence="11" type="ORF">VPNG_01175</name>
</gene>
<dbReference type="InterPro" id="IPR000938">
    <property type="entry name" value="CAP-Gly_domain"/>
</dbReference>